<organism evidence="3 4">
    <name type="scientific">Bugula neritina</name>
    <name type="common">Brown bryozoan</name>
    <name type="synonym">Sertularia neritina</name>
    <dbReference type="NCBI Taxonomy" id="10212"/>
    <lineage>
        <taxon>Eukaryota</taxon>
        <taxon>Metazoa</taxon>
        <taxon>Spiralia</taxon>
        <taxon>Lophotrochozoa</taxon>
        <taxon>Bryozoa</taxon>
        <taxon>Gymnolaemata</taxon>
        <taxon>Cheilostomatida</taxon>
        <taxon>Flustrina</taxon>
        <taxon>Buguloidea</taxon>
        <taxon>Bugulidae</taxon>
        <taxon>Bugula</taxon>
    </lineage>
</organism>
<dbReference type="Proteomes" id="UP000593567">
    <property type="component" value="Unassembled WGS sequence"/>
</dbReference>
<dbReference type="SUPFAM" id="SSF143447">
    <property type="entry name" value="AMMECR1-like"/>
    <property type="match status" value="1"/>
</dbReference>
<dbReference type="AlphaFoldDB" id="A0A7J7JP50"/>
<evidence type="ECO:0000256" key="1">
    <source>
        <dbReference type="SAM" id="MobiDB-lite"/>
    </source>
</evidence>
<name>A0A7J7JP50_BUGNE</name>
<dbReference type="Pfam" id="PF01871">
    <property type="entry name" value="AMMECR1"/>
    <property type="match status" value="1"/>
</dbReference>
<dbReference type="InterPro" id="IPR027485">
    <property type="entry name" value="AMMECR1_N"/>
</dbReference>
<gene>
    <name evidence="3" type="ORF">EB796_014494</name>
</gene>
<dbReference type="PANTHER" id="PTHR13016">
    <property type="entry name" value="AMMECR1 HOMOLOG"/>
    <property type="match status" value="1"/>
</dbReference>
<dbReference type="PROSITE" id="PS51112">
    <property type="entry name" value="AMMECR1"/>
    <property type="match status" value="1"/>
</dbReference>
<evidence type="ECO:0000313" key="4">
    <source>
        <dbReference type="Proteomes" id="UP000593567"/>
    </source>
</evidence>
<dbReference type="InterPro" id="IPR002733">
    <property type="entry name" value="AMMECR1_domain"/>
</dbReference>
<dbReference type="InterPro" id="IPR036071">
    <property type="entry name" value="AMMECR1_dom_sf"/>
</dbReference>
<reference evidence="3" key="1">
    <citation type="submission" date="2020-06" db="EMBL/GenBank/DDBJ databases">
        <title>Draft genome of Bugula neritina, a colonial animal packing powerful symbionts and potential medicines.</title>
        <authorList>
            <person name="Rayko M."/>
        </authorList>
    </citation>
    <scope>NUCLEOTIDE SEQUENCE [LARGE SCALE GENOMIC DNA]</scope>
    <source>
        <strain evidence="3">Kwan_BN1</strain>
    </source>
</reference>
<dbReference type="Gene3D" id="3.30.700.20">
    <property type="entry name" value="Hypothetical protein ph0010, domain 1"/>
    <property type="match status" value="1"/>
</dbReference>
<dbReference type="PANTHER" id="PTHR13016:SF0">
    <property type="entry name" value="AMME SYNDROME CANDIDATE GENE 1 PROTEIN"/>
    <property type="match status" value="1"/>
</dbReference>
<accession>A0A7J7JP50</accession>
<dbReference type="InterPro" id="IPR023473">
    <property type="entry name" value="AMMECR1"/>
</dbReference>
<keyword evidence="4" id="KW-1185">Reference proteome</keyword>
<evidence type="ECO:0000259" key="2">
    <source>
        <dbReference type="PROSITE" id="PS51112"/>
    </source>
</evidence>
<feature type="region of interest" description="Disordered" evidence="1">
    <location>
        <begin position="1"/>
        <end position="33"/>
    </location>
</feature>
<evidence type="ECO:0000313" key="3">
    <source>
        <dbReference type="EMBL" id="KAF6027196.1"/>
    </source>
</evidence>
<feature type="domain" description="AMMECR1" evidence="2">
    <location>
        <begin position="32"/>
        <end position="185"/>
    </location>
</feature>
<protein>
    <submittedName>
        <fullName evidence="3">AMMECR1L</fullName>
    </submittedName>
</protein>
<proteinExistence type="predicted"/>
<comment type="caution">
    <text evidence="3">The sequence shown here is derived from an EMBL/GenBank/DDBJ whole genome shotgun (WGS) entry which is preliminary data.</text>
</comment>
<dbReference type="EMBL" id="VXIV02002124">
    <property type="protein sequence ID" value="KAF6027196.1"/>
    <property type="molecule type" value="Genomic_DNA"/>
</dbReference>
<dbReference type="OrthoDB" id="24630at2759"/>
<sequence length="185" mass="21188">MSQNSSAKKPKLSTDKPSENGHSAVHQNGNSHHPSTKIVCPEMAFYCFETLLNYFNKHYEAASSSSSLLSFADGRYPLFVSWHSGKERRLRGCIGTFTPLNLHQGLKEYAITSATKDSRFEPIQVEEVHKLTVSVSLLINFEEANDYLDWDNDEVFQCFNTFSIRHISVLSLFWDRQFYILLVIV</sequence>